<evidence type="ECO:0000313" key="2">
    <source>
        <dbReference type="EMBL" id="MCH5600288.1"/>
    </source>
</evidence>
<feature type="domain" description="YdhG-like" evidence="1">
    <location>
        <begin position="39"/>
        <end position="129"/>
    </location>
</feature>
<dbReference type="SUPFAM" id="SSF159888">
    <property type="entry name" value="YdhG-like"/>
    <property type="match status" value="1"/>
</dbReference>
<comment type="caution">
    <text evidence="2">The sequence shown here is derived from an EMBL/GenBank/DDBJ whole genome shotgun (WGS) entry which is preliminary data.</text>
</comment>
<dbReference type="Pfam" id="PF08818">
    <property type="entry name" value="DUF1801"/>
    <property type="match status" value="1"/>
</dbReference>
<dbReference type="Gene3D" id="3.90.1150.200">
    <property type="match status" value="1"/>
</dbReference>
<evidence type="ECO:0000259" key="1">
    <source>
        <dbReference type="Pfam" id="PF08818"/>
    </source>
</evidence>
<gene>
    <name evidence="2" type="ORF">MKP09_21385</name>
</gene>
<dbReference type="EMBL" id="JAKWBL010000004">
    <property type="protein sequence ID" value="MCH5600288.1"/>
    <property type="molecule type" value="Genomic_DNA"/>
</dbReference>
<accession>A0ABS9SPK2</accession>
<organism evidence="2 3">
    <name type="scientific">Niabella ginsengisoli</name>
    <dbReference type="NCBI Taxonomy" id="522298"/>
    <lineage>
        <taxon>Bacteria</taxon>
        <taxon>Pseudomonadati</taxon>
        <taxon>Bacteroidota</taxon>
        <taxon>Chitinophagia</taxon>
        <taxon>Chitinophagales</taxon>
        <taxon>Chitinophagaceae</taxon>
        <taxon>Niabella</taxon>
    </lineage>
</organism>
<dbReference type="Proteomes" id="UP001202248">
    <property type="component" value="Unassembled WGS sequence"/>
</dbReference>
<name>A0ABS9SPK2_9BACT</name>
<dbReference type="RefSeq" id="WP_240832290.1">
    <property type="nucleotide sequence ID" value="NZ_JAKWBL010000004.1"/>
</dbReference>
<dbReference type="InterPro" id="IPR014922">
    <property type="entry name" value="YdhG-like"/>
</dbReference>
<evidence type="ECO:0000313" key="3">
    <source>
        <dbReference type="Proteomes" id="UP001202248"/>
    </source>
</evidence>
<sequence>MLHLLRYLFINGVFYHINGDMNHEIQAYNESQSGEEKLICEELAIQINNVLPQSESKIWHSHPVWFLDGNPIAGYSKLKNGIRLMFWSGVDFEEADLKPGTGKFKDASITYTLKKQINKKDLKRWLKKATDIQWDYKNIVKRKGVLERLK</sequence>
<proteinExistence type="predicted"/>
<reference evidence="2 3" key="1">
    <citation type="submission" date="2022-02" db="EMBL/GenBank/DDBJ databases">
        <authorList>
            <person name="Min J."/>
        </authorList>
    </citation>
    <scope>NUCLEOTIDE SEQUENCE [LARGE SCALE GENOMIC DNA]</scope>
    <source>
        <strain evidence="2 3">GR10-1</strain>
    </source>
</reference>
<keyword evidence="3" id="KW-1185">Reference proteome</keyword>
<protein>
    <submittedName>
        <fullName evidence="2">DUF1801 domain-containing protein</fullName>
    </submittedName>
</protein>